<reference evidence="2" key="2">
    <citation type="submission" date="2018-11" db="EMBL/GenBank/DDBJ databases">
        <title>Trombidioid mite genomics.</title>
        <authorList>
            <person name="Dong X."/>
        </authorList>
    </citation>
    <scope>NUCLEOTIDE SEQUENCE</scope>
    <source>
        <strain evidence="2">UoL-WK</strain>
    </source>
</reference>
<evidence type="ECO:0000313" key="3">
    <source>
        <dbReference type="EMBL" id="RWS03515.1"/>
    </source>
</evidence>
<feature type="domain" description="Neurotransmitter-gated ion-channel ligand-binding" evidence="1">
    <location>
        <begin position="10"/>
        <end position="129"/>
    </location>
</feature>
<keyword evidence="6" id="KW-1185">Reference proteome</keyword>
<dbReference type="Pfam" id="PF02931">
    <property type="entry name" value="Neur_chan_LBD"/>
    <property type="match status" value="1"/>
</dbReference>
<dbReference type="EMBL" id="NCKU01006394">
    <property type="protein sequence ID" value="RWS03544.1"/>
    <property type="molecule type" value="Genomic_DNA"/>
</dbReference>
<evidence type="ECO:0000313" key="4">
    <source>
        <dbReference type="EMBL" id="RWS03544.1"/>
    </source>
</evidence>
<dbReference type="EMBL" id="NCKU01006382">
    <property type="protein sequence ID" value="RWS03553.1"/>
    <property type="molecule type" value="Genomic_DNA"/>
</dbReference>
<dbReference type="Proteomes" id="UP000285301">
    <property type="component" value="Unassembled WGS sequence"/>
</dbReference>
<organism evidence="2 6">
    <name type="scientific">Dinothrombium tinctorium</name>
    <dbReference type="NCBI Taxonomy" id="1965070"/>
    <lineage>
        <taxon>Eukaryota</taxon>
        <taxon>Metazoa</taxon>
        <taxon>Ecdysozoa</taxon>
        <taxon>Arthropoda</taxon>
        <taxon>Chelicerata</taxon>
        <taxon>Arachnida</taxon>
        <taxon>Acari</taxon>
        <taxon>Acariformes</taxon>
        <taxon>Trombidiformes</taxon>
        <taxon>Prostigmata</taxon>
        <taxon>Anystina</taxon>
        <taxon>Parasitengona</taxon>
        <taxon>Trombidioidea</taxon>
        <taxon>Trombidiidae</taxon>
        <taxon>Dinothrombium</taxon>
    </lineage>
</organism>
<proteinExistence type="predicted"/>
<dbReference type="EMBL" id="NCKU01006425">
    <property type="protein sequence ID" value="RWS03515.1"/>
    <property type="molecule type" value="Genomic_DNA"/>
</dbReference>
<protein>
    <recommendedName>
        <fullName evidence="1">Neurotransmitter-gated ion-channel ligand-binding domain-containing protein</fullName>
    </recommendedName>
</protein>
<evidence type="ECO:0000313" key="5">
    <source>
        <dbReference type="EMBL" id="RWS03553.1"/>
    </source>
</evidence>
<reference evidence="2 6" key="1">
    <citation type="journal article" date="2018" name="Gigascience">
        <title>Genomes of trombidid mites reveal novel predicted allergens and laterally-transferred genes associated with secondary metabolism.</title>
        <authorList>
            <person name="Dong X."/>
            <person name="Chaisiri K."/>
            <person name="Xia D."/>
            <person name="Armstrong S.D."/>
            <person name="Fang Y."/>
            <person name="Donnelly M.J."/>
            <person name="Kadowaki T."/>
            <person name="McGarry J.W."/>
            <person name="Darby A.C."/>
            <person name="Makepeace B.L."/>
        </authorList>
    </citation>
    <scope>NUCLEOTIDE SEQUENCE [LARGE SCALE GENOMIC DNA]</scope>
    <source>
        <strain evidence="2">UoL-WK</strain>
    </source>
</reference>
<dbReference type="SUPFAM" id="SSF63712">
    <property type="entry name" value="Nicotinic receptor ligand binding domain-like"/>
    <property type="match status" value="1"/>
</dbReference>
<dbReference type="GO" id="GO:0005230">
    <property type="term" value="F:extracellular ligand-gated monoatomic ion channel activity"/>
    <property type="evidence" value="ECO:0007669"/>
    <property type="project" value="InterPro"/>
</dbReference>
<dbReference type="OrthoDB" id="6422395at2759"/>
<comment type="caution">
    <text evidence="2">The sequence shown here is derived from an EMBL/GenBank/DDBJ whole genome shotgun (WGS) entry which is preliminary data.</text>
</comment>
<dbReference type="EMBL" id="NCKU01006449">
    <property type="protein sequence ID" value="RWS03490.1"/>
    <property type="molecule type" value="Genomic_DNA"/>
</dbReference>
<evidence type="ECO:0000259" key="1">
    <source>
        <dbReference type="Pfam" id="PF02931"/>
    </source>
</evidence>
<sequence length="138" mass="16306">MILFAAGNVIQSIIGNEYDPSLPPKPKDNEPVKVNVSMFILNIRSVDIKDLSFTVDLYIHLKWMDRRLNFPRQVINENFISLKNKWKNQIWTPDVIFKNAIQGDLTTEISKINYFRLYDNKTIWMALRQASNDKTRFR</sequence>
<name>A0A443QKC5_9ACAR</name>
<evidence type="ECO:0000313" key="2">
    <source>
        <dbReference type="EMBL" id="RWS03490.1"/>
    </source>
</evidence>
<gene>
    <name evidence="4" type="ORF">B4U79_01087</name>
    <name evidence="5" type="ORF">B4U79_06635</name>
    <name evidence="3" type="ORF">B4U79_19116</name>
    <name evidence="2" type="ORF">B4U79_19117</name>
</gene>
<evidence type="ECO:0000313" key="6">
    <source>
        <dbReference type="Proteomes" id="UP000285301"/>
    </source>
</evidence>
<dbReference type="InterPro" id="IPR006202">
    <property type="entry name" value="Neur_chan_lig-bd"/>
</dbReference>
<dbReference type="InterPro" id="IPR036734">
    <property type="entry name" value="Neur_chan_lig-bd_sf"/>
</dbReference>
<dbReference type="AlphaFoldDB" id="A0A443QKC5"/>
<dbReference type="Gene3D" id="2.70.170.10">
    <property type="entry name" value="Neurotransmitter-gated ion-channel ligand-binding domain"/>
    <property type="match status" value="1"/>
</dbReference>
<accession>A0A443QKC5</accession>
<dbReference type="GO" id="GO:0016020">
    <property type="term" value="C:membrane"/>
    <property type="evidence" value="ECO:0007669"/>
    <property type="project" value="InterPro"/>
</dbReference>